<dbReference type="InterPro" id="IPR018247">
    <property type="entry name" value="EF_Hand_1_Ca_BS"/>
</dbReference>
<name>I2Q5T7_9BACT</name>
<dbReference type="EMBL" id="JH600068">
    <property type="protein sequence ID" value="EIG55143.1"/>
    <property type="molecule type" value="Genomic_DNA"/>
</dbReference>
<evidence type="ECO:0000256" key="1">
    <source>
        <dbReference type="SAM" id="SignalP"/>
    </source>
</evidence>
<dbReference type="SUPFAM" id="SSF47473">
    <property type="entry name" value="EF-hand"/>
    <property type="match status" value="1"/>
</dbReference>
<dbReference type="OrthoDB" id="5460649at2"/>
<dbReference type="STRING" id="596152.DesU5LDRAFT_3521"/>
<evidence type="ECO:0000259" key="2">
    <source>
        <dbReference type="PROSITE" id="PS50222"/>
    </source>
</evidence>
<dbReference type="HOGENOM" id="CLU_2381518_0_0_7"/>
<dbReference type="PROSITE" id="PS00018">
    <property type="entry name" value="EF_HAND_1"/>
    <property type="match status" value="1"/>
</dbReference>
<dbReference type="AlphaFoldDB" id="I2Q5T7"/>
<protein>
    <recommendedName>
        <fullName evidence="2">EF-hand domain-containing protein</fullName>
    </recommendedName>
</protein>
<feature type="domain" description="EF-hand" evidence="2">
    <location>
        <begin position="63"/>
        <end position="89"/>
    </location>
</feature>
<feature type="signal peptide" evidence="1">
    <location>
        <begin position="1"/>
        <end position="25"/>
    </location>
</feature>
<keyword evidence="1" id="KW-0732">Signal</keyword>
<evidence type="ECO:0000313" key="3">
    <source>
        <dbReference type="EMBL" id="EIG55143.1"/>
    </source>
</evidence>
<dbReference type="Pfam" id="PF13202">
    <property type="entry name" value="EF-hand_5"/>
    <property type="match status" value="2"/>
</dbReference>
<dbReference type="Gene3D" id="1.10.238.10">
    <property type="entry name" value="EF-hand"/>
    <property type="match status" value="1"/>
</dbReference>
<sequence>MRSKFATCLLAAGLLTLALGQAALAGTPAAGAATDDMFAAMDANKDGVLTKEEFTAHGMGDDFAKYDTNGDGKVTPSEYDAVTAKSGKMNMPGM</sequence>
<proteinExistence type="predicted"/>
<gene>
    <name evidence="3" type="ORF">DesU5LDRAFT_3521</name>
</gene>
<dbReference type="PROSITE" id="PS50222">
    <property type="entry name" value="EF_HAND_2"/>
    <property type="match status" value="1"/>
</dbReference>
<accession>I2Q5T7</accession>
<dbReference type="InterPro" id="IPR011992">
    <property type="entry name" value="EF-hand-dom_pair"/>
</dbReference>
<dbReference type="GO" id="GO:0005509">
    <property type="term" value="F:calcium ion binding"/>
    <property type="evidence" value="ECO:0007669"/>
    <property type="project" value="InterPro"/>
</dbReference>
<dbReference type="InterPro" id="IPR002048">
    <property type="entry name" value="EF_hand_dom"/>
</dbReference>
<reference evidence="3" key="1">
    <citation type="submission" date="2011-11" db="EMBL/GenBank/DDBJ databases">
        <title>Improved High-Quality Draft sequence of Desulfovibrio sp. U5L.</title>
        <authorList>
            <consortium name="US DOE Joint Genome Institute"/>
            <person name="Lucas S."/>
            <person name="Han J."/>
            <person name="Lapidus A."/>
            <person name="Cheng J.-F."/>
            <person name="Goodwin L."/>
            <person name="Pitluck S."/>
            <person name="Peters L."/>
            <person name="Ovchinnikova G."/>
            <person name="Held B."/>
            <person name="Detter J.C."/>
            <person name="Han C."/>
            <person name="Tapia R."/>
            <person name="Land M."/>
            <person name="Hauser L."/>
            <person name="Kyrpides N."/>
            <person name="Ivanova N."/>
            <person name="Pagani I."/>
            <person name="Gabster J."/>
            <person name="Walker C."/>
            <person name="Stolyar S."/>
            <person name="Stahl D."/>
            <person name="Arkin A."/>
            <person name="Dehal P."/>
            <person name="Hazen T."/>
            <person name="Woyke T."/>
        </authorList>
    </citation>
    <scope>NUCLEOTIDE SEQUENCE [LARGE SCALE GENOMIC DNA]</scope>
    <source>
        <strain evidence="3">U5L</strain>
    </source>
</reference>
<feature type="chain" id="PRO_5003662767" description="EF-hand domain-containing protein" evidence="1">
    <location>
        <begin position="26"/>
        <end position="94"/>
    </location>
</feature>
<organism evidence="3">
    <name type="scientific">Desulfovibrio sp. U5L</name>
    <dbReference type="NCBI Taxonomy" id="596152"/>
    <lineage>
        <taxon>Bacteria</taxon>
        <taxon>Pseudomonadati</taxon>
        <taxon>Thermodesulfobacteriota</taxon>
        <taxon>Desulfovibrionia</taxon>
        <taxon>Desulfovibrionales</taxon>
        <taxon>Desulfovibrionaceae</taxon>
        <taxon>Desulfovibrio</taxon>
    </lineage>
</organism>